<proteinExistence type="predicted"/>
<sequence>RRFFVLELGMIHRLQDEAEHVEVLGRVFSFLPSQRHFDAELFVSTVLMRGQCRGENDKAKEESEEERRHSIDRSE</sequence>
<organism evidence="2 3">
    <name type="scientific">Pristionchus fissidentatus</name>
    <dbReference type="NCBI Taxonomy" id="1538716"/>
    <lineage>
        <taxon>Eukaryota</taxon>
        <taxon>Metazoa</taxon>
        <taxon>Ecdysozoa</taxon>
        <taxon>Nematoda</taxon>
        <taxon>Chromadorea</taxon>
        <taxon>Rhabditida</taxon>
        <taxon>Rhabditina</taxon>
        <taxon>Diplogasteromorpha</taxon>
        <taxon>Diplogasteroidea</taxon>
        <taxon>Neodiplogasteridae</taxon>
        <taxon>Pristionchus</taxon>
    </lineage>
</organism>
<reference evidence="2" key="1">
    <citation type="submission" date="2023-10" db="EMBL/GenBank/DDBJ databases">
        <title>Genome assembly of Pristionchus species.</title>
        <authorList>
            <person name="Yoshida K."/>
            <person name="Sommer R.J."/>
        </authorList>
    </citation>
    <scope>NUCLEOTIDE SEQUENCE</scope>
    <source>
        <strain evidence="2">RS5133</strain>
    </source>
</reference>
<dbReference type="EMBL" id="BTSY01000003">
    <property type="protein sequence ID" value="GMT19942.1"/>
    <property type="molecule type" value="Genomic_DNA"/>
</dbReference>
<dbReference type="AlphaFoldDB" id="A0AAV5VJM6"/>
<comment type="caution">
    <text evidence="2">The sequence shown here is derived from an EMBL/GenBank/DDBJ whole genome shotgun (WGS) entry which is preliminary data.</text>
</comment>
<feature type="non-terminal residue" evidence="2">
    <location>
        <position position="1"/>
    </location>
</feature>
<accession>A0AAV5VJM6</accession>
<evidence type="ECO:0000256" key="1">
    <source>
        <dbReference type="SAM" id="MobiDB-lite"/>
    </source>
</evidence>
<protein>
    <submittedName>
        <fullName evidence="2">Uncharacterized protein</fullName>
    </submittedName>
</protein>
<feature type="region of interest" description="Disordered" evidence="1">
    <location>
        <begin position="53"/>
        <end position="75"/>
    </location>
</feature>
<evidence type="ECO:0000313" key="3">
    <source>
        <dbReference type="Proteomes" id="UP001432322"/>
    </source>
</evidence>
<evidence type="ECO:0000313" key="2">
    <source>
        <dbReference type="EMBL" id="GMT19942.1"/>
    </source>
</evidence>
<gene>
    <name evidence="2" type="ORF">PFISCL1PPCAC_11239</name>
</gene>
<keyword evidence="3" id="KW-1185">Reference proteome</keyword>
<name>A0AAV5VJM6_9BILA</name>
<dbReference type="Proteomes" id="UP001432322">
    <property type="component" value="Unassembled WGS sequence"/>
</dbReference>